<dbReference type="RefSeq" id="WP_170092203.1">
    <property type="nucleotide sequence ID" value="NZ_JABAFP010000073.1"/>
</dbReference>
<organism evidence="1 2">
    <name type="scientific">Ligilactobacillus agilis</name>
    <dbReference type="NCBI Taxonomy" id="1601"/>
    <lineage>
        <taxon>Bacteria</taxon>
        <taxon>Bacillati</taxon>
        <taxon>Bacillota</taxon>
        <taxon>Bacilli</taxon>
        <taxon>Lactobacillales</taxon>
        <taxon>Lactobacillaceae</taxon>
        <taxon>Ligilactobacillus</taxon>
    </lineage>
</organism>
<dbReference type="AlphaFoldDB" id="A0A848CEX2"/>
<reference evidence="1 2" key="1">
    <citation type="submission" date="2020-04" db="EMBL/GenBank/DDBJ databases">
        <authorList>
            <person name="Hitch T.C.A."/>
            <person name="Wylensek D."/>
            <person name="Clavel T."/>
        </authorList>
    </citation>
    <scope>NUCLEOTIDE SEQUENCE [LARGE SCALE GENOMIC DNA]</scope>
    <source>
        <strain evidence="1 2">WCA-389-WT-5H1</strain>
    </source>
</reference>
<accession>A0A848CEX2</accession>
<proteinExistence type="predicted"/>
<dbReference type="Proteomes" id="UP000563853">
    <property type="component" value="Unassembled WGS sequence"/>
</dbReference>
<evidence type="ECO:0000313" key="2">
    <source>
        <dbReference type="Proteomes" id="UP000563853"/>
    </source>
</evidence>
<sequence length="167" mass="19459">METRINVKLEFNRLVVDINELEFLDKSLNKVGPLVDRLTRELENEEQKIKLYKLKGTYSDNKFRLAMLIRGVSLNEIYKLKALPISDNVTIVGPITFIEKTEEQHRQAQYYNDLLLSREQTLDAIKQALKRLEYVNPNDLKFSGVTVLEWLDMNYIAKKISAILKLG</sequence>
<comment type="caution">
    <text evidence="1">The sequence shown here is derived from an EMBL/GenBank/DDBJ whole genome shotgun (WGS) entry which is preliminary data.</text>
</comment>
<protein>
    <submittedName>
        <fullName evidence="1">Uncharacterized protein</fullName>
    </submittedName>
</protein>
<name>A0A848CEX2_9LACO</name>
<evidence type="ECO:0000313" key="1">
    <source>
        <dbReference type="EMBL" id="NME43200.1"/>
    </source>
</evidence>
<dbReference type="EMBL" id="JABAFP010000073">
    <property type="protein sequence ID" value="NME43200.1"/>
    <property type="molecule type" value="Genomic_DNA"/>
</dbReference>
<gene>
    <name evidence="1" type="ORF">HF863_10600</name>
</gene>